<proteinExistence type="predicted"/>
<evidence type="ECO:0000256" key="1">
    <source>
        <dbReference type="ARBA" id="ARBA00004141"/>
    </source>
</evidence>
<evidence type="ECO:0000256" key="3">
    <source>
        <dbReference type="ARBA" id="ARBA00022679"/>
    </source>
</evidence>
<protein>
    <submittedName>
        <fullName evidence="8">Unannotated protein</fullName>
    </submittedName>
</protein>
<feature type="transmembrane region" description="Helical" evidence="7">
    <location>
        <begin position="335"/>
        <end position="355"/>
    </location>
</feature>
<keyword evidence="6 7" id="KW-0472">Membrane</keyword>
<sequence>MTQDPTPPTAHLLLRHGLPGFIGTSCIAMGALGVGWLPGTTDLLTNPIVDALRGTTSGSLIARSLVLIGVAVLLQAWLLIGSDLYHRNAWPIRQLQWVLLMWVVPLVIAPPLFSRDVYSYYAQGRLFETGADPTTTGVGSLPGWFDIGADPMWTESPTPYGPSFLMIERTISSVAHPNAYLAGILFRLASLVGVALMAIYIPKLAKAYGIEGSTALWIGVLNPLVIMHFVSGAHNDAIMVGLIVLALYLGTCQQCLWSAAIVGFAATVKPIGLLALPFIGLQFAGIGANWWAKIKAWLLTGLASAIAIIWVYLIVGSGYGVITAAFGTPGSVLTWLSPTTALGQIVGGISTFSGFTVDAYGVIDIMHAIGTLLSLVVIIWLIVTSDRRTPLRGVALAFGVLVLLGPVVHPWYVLWALPLFAASGLNLRERRITVLLTIVLIVHGMVEASTASDNVWDWSDLIAFIIALAVVGIISFASPRERQLILNAGAQESVNA</sequence>
<feature type="transmembrane region" description="Helical" evidence="7">
    <location>
        <begin position="458"/>
        <end position="477"/>
    </location>
</feature>
<evidence type="ECO:0000256" key="2">
    <source>
        <dbReference type="ARBA" id="ARBA00022676"/>
    </source>
</evidence>
<feature type="transmembrane region" description="Helical" evidence="7">
    <location>
        <begin position="362"/>
        <end position="383"/>
    </location>
</feature>
<organism evidence="8">
    <name type="scientific">freshwater metagenome</name>
    <dbReference type="NCBI Taxonomy" id="449393"/>
    <lineage>
        <taxon>unclassified sequences</taxon>
        <taxon>metagenomes</taxon>
        <taxon>ecological metagenomes</taxon>
    </lineage>
</organism>
<evidence type="ECO:0000313" key="8">
    <source>
        <dbReference type="EMBL" id="CAB4660616.1"/>
    </source>
</evidence>
<dbReference type="InterPro" id="IPR049829">
    <property type="entry name" value="MptA/B-like"/>
</dbReference>
<feature type="transmembrane region" description="Helical" evidence="7">
    <location>
        <begin position="296"/>
        <end position="315"/>
    </location>
</feature>
<dbReference type="AlphaFoldDB" id="A0A6J6LG16"/>
<feature type="transmembrane region" description="Helical" evidence="7">
    <location>
        <begin position="242"/>
        <end position="265"/>
    </location>
</feature>
<evidence type="ECO:0000256" key="5">
    <source>
        <dbReference type="ARBA" id="ARBA00022989"/>
    </source>
</evidence>
<keyword evidence="2" id="KW-0328">Glycosyltransferase</keyword>
<keyword evidence="5 7" id="KW-1133">Transmembrane helix</keyword>
<feature type="transmembrane region" description="Helical" evidence="7">
    <location>
        <begin position="20"/>
        <end position="39"/>
    </location>
</feature>
<dbReference type="EMBL" id="CAEZWR010000044">
    <property type="protein sequence ID" value="CAB4660616.1"/>
    <property type="molecule type" value="Genomic_DNA"/>
</dbReference>
<feature type="transmembrane region" description="Helical" evidence="7">
    <location>
        <begin position="207"/>
        <end position="230"/>
    </location>
</feature>
<dbReference type="Pfam" id="PF26314">
    <property type="entry name" value="MptA_B_family"/>
    <property type="match status" value="1"/>
</dbReference>
<feature type="transmembrane region" description="Helical" evidence="7">
    <location>
        <begin position="95"/>
        <end position="113"/>
    </location>
</feature>
<accession>A0A6J6LG16</accession>
<dbReference type="GO" id="GO:0016020">
    <property type="term" value="C:membrane"/>
    <property type="evidence" value="ECO:0007669"/>
    <property type="project" value="UniProtKB-SubCell"/>
</dbReference>
<keyword evidence="3" id="KW-0808">Transferase</keyword>
<feature type="transmembrane region" description="Helical" evidence="7">
    <location>
        <begin position="271"/>
        <end position="291"/>
    </location>
</feature>
<comment type="subcellular location">
    <subcellularLocation>
        <location evidence="1">Membrane</location>
        <topology evidence="1">Multi-pass membrane protein</topology>
    </subcellularLocation>
</comment>
<reference evidence="8" key="1">
    <citation type="submission" date="2020-05" db="EMBL/GenBank/DDBJ databases">
        <authorList>
            <person name="Chiriac C."/>
            <person name="Salcher M."/>
            <person name="Ghai R."/>
            <person name="Kavagutti S V."/>
        </authorList>
    </citation>
    <scope>NUCLEOTIDE SEQUENCE</scope>
</reference>
<name>A0A6J6LG16_9ZZZZ</name>
<feature type="transmembrane region" description="Helical" evidence="7">
    <location>
        <begin position="395"/>
        <end position="420"/>
    </location>
</feature>
<feature type="transmembrane region" description="Helical" evidence="7">
    <location>
        <begin position="179"/>
        <end position="201"/>
    </location>
</feature>
<dbReference type="NCBIfam" id="NF038066">
    <property type="entry name" value="MptB"/>
    <property type="match status" value="1"/>
</dbReference>
<keyword evidence="4 7" id="KW-0812">Transmembrane</keyword>
<gene>
    <name evidence="8" type="ORF">UFOPK2282_00514</name>
</gene>
<feature type="transmembrane region" description="Helical" evidence="7">
    <location>
        <begin position="432"/>
        <end position="452"/>
    </location>
</feature>
<evidence type="ECO:0000256" key="4">
    <source>
        <dbReference type="ARBA" id="ARBA00022692"/>
    </source>
</evidence>
<dbReference type="GO" id="GO:0016757">
    <property type="term" value="F:glycosyltransferase activity"/>
    <property type="evidence" value="ECO:0007669"/>
    <property type="project" value="UniProtKB-KW"/>
</dbReference>
<evidence type="ECO:0000256" key="6">
    <source>
        <dbReference type="ARBA" id="ARBA00023136"/>
    </source>
</evidence>
<feature type="transmembrane region" description="Helical" evidence="7">
    <location>
        <begin position="60"/>
        <end position="80"/>
    </location>
</feature>
<evidence type="ECO:0000256" key="7">
    <source>
        <dbReference type="SAM" id="Phobius"/>
    </source>
</evidence>